<feature type="binding site" evidence="8">
    <location>
        <position position="112"/>
    </location>
    <ligand>
        <name>pyruvate</name>
        <dbReference type="ChEBI" id="CHEBI:15361"/>
        <label>1</label>
        <note>substrate; ligand shared between two neighboring subunits</note>
    </ligand>
</feature>
<feature type="binding site" evidence="9">
    <location>
        <position position="471"/>
    </location>
    <ligand>
        <name>Mg(2+)</name>
        <dbReference type="ChEBI" id="CHEBI:18420"/>
    </ligand>
</feature>
<keyword evidence="11" id="KW-0812">Transmembrane</keyword>
<comment type="cofactor">
    <cofactor evidence="9">
        <name>Mg(2+)</name>
        <dbReference type="ChEBI" id="CHEBI:18420"/>
    </cofactor>
    <text evidence="9">Binds 1 Mg(2+) per subunit.</text>
</comment>
<evidence type="ECO:0000313" key="15">
    <source>
        <dbReference type="EMBL" id="CAI2179169.1"/>
    </source>
</evidence>
<dbReference type="PIRSF" id="PIRSF036565">
    <property type="entry name" value="Pyruvt_ip_decrb"/>
    <property type="match status" value="1"/>
</dbReference>
<feature type="domain" description="Thiamine pyrophosphate enzyme TPP-binding" evidence="13">
    <location>
        <begin position="396"/>
        <end position="524"/>
    </location>
</feature>
<evidence type="ECO:0000256" key="7">
    <source>
        <dbReference type="ARBA" id="ARBA00023239"/>
    </source>
</evidence>
<evidence type="ECO:0000256" key="11">
    <source>
        <dbReference type="SAM" id="Phobius"/>
    </source>
</evidence>
<name>A0A9W4SRR2_9GLOM</name>
<dbReference type="InterPro" id="IPR029061">
    <property type="entry name" value="THDP-binding"/>
</dbReference>
<evidence type="ECO:0000313" key="16">
    <source>
        <dbReference type="Proteomes" id="UP001153678"/>
    </source>
</evidence>
<keyword evidence="7" id="KW-0456">Lyase</keyword>
<keyword evidence="16" id="KW-1185">Reference proteome</keyword>
<keyword evidence="6 10" id="KW-0786">Thiamine pyrophosphate</keyword>
<dbReference type="SUPFAM" id="SSF52518">
    <property type="entry name" value="Thiamin diphosphate-binding fold (THDP-binding)"/>
    <property type="match status" value="2"/>
</dbReference>
<accession>A0A9W4SRR2</accession>
<dbReference type="CDD" id="cd07038">
    <property type="entry name" value="TPP_PYR_PDC_IPDC_like"/>
    <property type="match status" value="1"/>
</dbReference>
<dbReference type="GO" id="GO:0005829">
    <property type="term" value="C:cytosol"/>
    <property type="evidence" value="ECO:0007669"/>
    <property type="project" value="TreeGrafter"/>
</dbReference>
<dbReference type="Pfam" id="PF00205">
    <property type="entry name" value="TPP_enzyme_M"/>
    <property type="match status" value="1"/>
</dbReference>
<proteinExistence type="inferred from homology"/>
<evidence type="ECO:0000259" key="12">
    <source>
        <dbReference type="Pfam" id="PF00205"/>
    </source>
</evidence>
<dbReference type="GO" id="GO:0000949">
    <property type="term" value="P:aromatic amino acid family catabolic process to alcohol via Ehrlich pathway"/>
    <property type="evidence" value="ECO:0007669"/>
    <property type="project" value="TreeGrafter"/>
</dbReference>
<dbReference type="InterPro" id="IPR029035">
    <property type="entry name" value="DHS-like_NAD/FAD-binding_dom"/>
</dbReference>
<evidence type="ECO:0000256" key="2">
    <source>
        <dbReference type="ARBA" id="ARBA00007812"/>
    </source>
</evidence>
<evidence type="ECO:0000256" key="5">
    <source>
        <dbReference type="ARBA" id="ARBA00022842"/>
    </source>
</evidence>
<sequence length="587" mass="66258">MKVGTYLIKRLKELGIKHVFGIPGDFNMDILDYVEDEEGIEWIGGCNELNCGYAADGYARINKISALITTFGVGELSAINAIAGSFSEIVPVVHIVGTPSTKSQSEGAILHHTLGNGDFRIYTRIYQEITVAQTCLNQNNAKSEIDRVLRECYIKVRPVYISLPVDVCHQEIDVVTDLSEDLLNLSLSENCHDVEYTAVNHIVEIIRKSNRTIVLIDVGTSRYDATNEILEFIEKTGLPFFTSPMGKGIISEDHPQFGGIYIGNVSESHVKNEVEHADLIISVGAIKSDFNTGGFSYHVSQAKTIEFGHEKVKVFYAHYENLSLKQILPKITSCLENLNNLPQIQPPYQYRLLPEEVESKLIVQNWFWREISSKFFKPNDIIIAETGTSMFGLMDIKFPKGATFISQILYGSIGYSVGATLGAALAARNNQMKRRVILFVGDGSLQLTVQEISTMIRYNIQPIIFILNNEGYTIERMLHGLKREYNDIQQWDFCKTLDYFGGAGKGNSVRISTKDEVESFIQKFSPDKIQIVEVIMDKYDIPRALLETAKNTYKQHVYEEVIPVLKQTKEKRIKEELDEKTKGVKEF</sequence>
<feature type="binding site" evidence="8">
    <location>
        <position position="25"/>
    </location>
    <ligand>
        <name>pyruvate</name>
        <dbReference type="ChEBI" id="CHEBI:15361"/>
        <label>1</label>
        <note>substrate; ligand shared between two neighboring subunits</note>
    </ligand>
</feature>
<reference evidence="15" key="1">
    <citation type="submission" date="2022-08" db="EMBL/GenBank/DDBJ databases">
        <authorList>
            <person name="Kallberg Y."/>
            <person name="Tangrot J."/>
            <person name="Rosling A."/>
        </authorList>
    </citation>
    <scope>NUCLEOTIDE SEQUENCE</scope>
    <source>
        <strain evidence="15">Wild A</strain>
    </source>
</reference>
<evidence type="ECO:0000259" key="13">
    <source>
        <dbReference type="Pfam" id="PF02775"/>
    </source>
</evidence>
<dbReference type="FunFam" id="3.40.50.970:FF:000024">
    <property type="entry name" value="Pyruvate decarboxylase isozyme"/>
    <property type="match status" value="1"/>
</dbReference>
<dbReference type="InterPro" id="IPR012110">
    <property type="entry name" value="PDC/IPDC-like"/>
</dbReference>
<keyword evidence="5 9" id="KW-0460">Magnesium</keyword>
<feature type="binding site" evidence="9">
    <location>
        <position position="469"/>
    </location>
    <ligand>
        <name>Mg(2+)</name>
        <dbReference type="ChEBI" id="CHEBI:18420"/>
    </ligand>
</feature>
<keyword evidence="11" id="KW-0472">Membrane</keyword>
<evidence type="ECO:0000256" key="1">
    <source>
        <dbReference type="ARBA" id="ARBA00001964"/>
    </source>
</evidence>
<dbReference type="EMBL" id="CAMKVN010002008">
    <property type="protein sequence ID" value="CAI2179169.1"/>
    <property type="molecule type" value="Genomic_DNA"/>
</dbReference>
<dbReference type="GO" id="GO:0000287">
    <property type="term" value="F:magnesium ion binding"/>
    <property type="evidence" value="ECO:0007669"/>
    <property type="project" value="InterPro"/>
</dbReference>
<keyword evidence="4" id="KW-0210">Decarboxylase</keyword>
<comment type="cofactor">
    <cofactor evidence="1">
        <name>thiamine diphosphate</name>
        <dbReference type="ChEBI" id="CHEBI:58937"/>
    </cofactor>
</comment>
<feature type="binding site" evidence="9">
    <location>
        <position position="442"/>
    </location>
    <ligand>
        <name>Mg(2+)</name>
        <dbReference type="ChEBI" id="CHEBI:18420"/>
    </ligand>
</feature>
<evidence type="ECO:0000256" key="10">
    <source>
        <dbReference type="RuleBase" id="RU362132"/>
    </source>
</evidence>
<feature type="binding site" evidence="8">
    <location>
        <position position="475"/>
    </location>
    <ligand>
        <name>pyruvate</name>
        <dbReference type="ChEBI" id="CHEBI:15361"/>
        <label>1</label>
        <note>substrate; ligand shared between two neighboring subunits</note>
    </ligand>
</feature>
<dbReference type="FunFam" id="3.40.50.970:FF:000019">
    <property type="entry name" value="Pyruvate decarboxylase isozyme"/>
    <property type="match status" value="1"/>
</dbReference>
<feature type="transmembrane region" description="Helical" evidence="11">
    <location>
        <begin position="408"/>
        <end position="427"/>
    </location>
</feature>
<protein>
    <submittedName>
        <fullName evidence="15">11305_t:CDS:1</fullName>
    </submittedName>
</protein>
<dbReference type="OrthoDB" id="3970464at2759"/>
<gene>
    <name evidence="15" type="ORF">FWILDA_LOCUS8954</name>
</gene>
<dbReference type="Pfam" id="PF02775">
    <property type="entry name" value="TPP_enzyme_C"/>
    <property type="match status" value="1"/>
</dbReference>
<dbReference type="AlphaFoldDB" id="A0A9W4SRR2"/>
<dbReference type="InterPro" id="IPR047214">
    <property type="entry name" value="TPP_PDC_IPDC"/>
</dbReference>
<comment type="similarity">
    <text evidence="2 10">Belongs to the TPP enzyme family.</text>
</comment>
<evidence type="ECO:0000259" key="14">
    <source>
        <dbReference type="Pfam" id="PF02776"/>
    </source>
</evidence>
<dbReference type="GO" id="GO:0005634">
    <property type="term" value="C:nucleus"/>
    <property type="evidence" value="ECO:0007669"/>
    <property type="project" value="TreeGrafter"/>
</dbReference>
<dbReference type="PANTHER" id="PTHR43452">
    <property type="entry name" value="PYRUVATE DECARBOXYLASE"/>
    <property type="match status" value="1"/>
</dbReference>
<keyword evidence="11" id="KW-1133">Transmembrane helix</keyword>
<dbReference type="Gene3D" id="3.40.50.970">
    <property type="match status" value="2"/>
</dbReference>
<dbReference type="InterPro" id="IPR047213">
    <property type="entry name" value="TPP_PYR_PDC_IPDC-like"/>
</dbReference>
<dbReference type="Gene3D" id="3.40.50.1220">
    <property type="entry name" value="TPP-binding domain"/>
    <property type="match status" value="1"/>
</dbReference>
<evidence type="ECO:0000256" key="3">
    <source>
        <dbReference type="ARBA" id="ARBA00022723"/>
    </source>
</evidence>
<feature type="domain" description="Thiamine pyrophosphate enzyme N-terminal TPP-binding" evidence="14">
    <location>
        <begin position="1"/>
        <end position="108"/>
    </location>
</feature>
<dbReference type="GO" id="GO:0004737">
    <property type="term" value="F:pyruvate decarboxylase activity"/>
    <property type="evidence" value="ECO:0007669"/>
    <property type="project" value="TreeGrafter"/>
</dbReference>
<dbReference type="SUPFAM" id="SSF52467">
    <property type="entry name" value="DHS-like NAD/FAD-binding domain"/>
    <property type="match status" value="1"/>
</dbReference>
<dbReference type="Pfam" id="PF02776">
    <property type="entry name" value="TPP_enzyme_N"/>
    <property type="match status" value="1"/>
</dbReference>
<dbReference type="PANTHER" id="PTHR43452:SF30">
    <property type="entry name" value="PYRUVATE DECARBOXYLASE ISOZYME 1-RELATED"/>
    <property type="match status" value="1"/>
</dbReference>
<evidence type="ECO:0000256" key="4">
    <source>
        <dbReference type="ARBA" id="ARBA00022793"/>
    </source>
</evidence>
<evidence type="ECO:0000256" key="9">
    <source>
        <dbReference type="PIRSR" id="PIRSR036565-2"/>
    </source>
</evidence>
<organism evidence="15 16">
    <name type="scientific">Funneliformis geosporum</name>
    <dbReference type="NCBI Taxonomy" id="1117311"/>
    <lineage>
        <taxon>Eukaryota</taxon>
        <taxon>Fungi</taxon>
        <taxon>Fungi incertae sedis</taxon>
        <taxon>Mucoromycota</taxon>
        <taxon>Glomeromycotina</taxon>
        <taxon>Glomeromycetes</taxon>
        <taxon>Glomerales</taxon>
        <taxon>Glomeraceae</taxon>
        <taxon>Funneliformis</taxon>
    </lineage>
</organism>
<dbReference type="InterPro" id="IPR011766">
    <property type="entry name" value="TPP_enzyme_TPP-bd"/>
</dbReference>
<feature type="domain" description="Thiamine pyrophosphate enzyme central" evidence="12">
    <location>
        <begin position="199"/>
        <end position="313"/>
    </location>
</feature>
<dbReference type="InterPro" id="IPR012001">
    <property type="entry name" value="Thiamin_PyroP_enz_TPP-bd_dom"/>
</dbReference>
<comment type="caution">
    <text evidence="15">The sequence shown here is derived from an EMBL/GenBank/DDBJ whole genome shotgun (WGS) entry which is preliminary data.</text>
</comment>
<dbReference type="Proteomes" id="UP001153678">
    <property type="component" value="Unassembled WGS sequence"/>
</dbReference>
<dbReference type="CDD" id="cd02005">
    <property type="entry name" value="TPP_PDC_IPDC"/>
    <property type="match status" value="1"/>
</dbReference>
<feature type="binding site" evidence="8">
    <location>
        <position position="153"/>
    </location>
    <ligand>
        <name>pyruvate</name>
        <dbReference type="ChEBI" id="CHEBI:15361"/>
        <label>2</label>
        <note>allosteric activator</note>
    </ligand>
</feature>
<evidence type="ECO:0000256" key="6">
    <source>
        <dbReference type="ARBA" id="ARBA00023052"/>
    </source>
</evidence>
<evidence type="ECO:0000256" key="8">
    <source>
        <dbReference type="PIRSR" id="PIRSR036565-1"/>
    </source>
</evidence>
<dbReference type="GO" id="GO:0030976">
    <property type="term" value="F:thiamine pyrophosphate binding"/>
    <property type="evidence" value="ECO:0007669"/>
    <property type="project" value="InterPro"/>
</dbReference>
<keyword evidence="3 9" id="KW-0479">Metal-binding</keyword>
<dbReference type="InterPro" id="IPR012000">
    <property type="entry name" value="Thiamin_PyroP_enz_cen_dom"/>
</dbReference>